<dbReference type="AlphaFoldDB" id="A0A6I3S4G9"/>
<evidence type="ECO:0000313" key="4">
    <source>
        <dbReference type="Proteomes" id="UP000462362"/>
    </source>
</evidence>
<protein>
    <submittedName>
        <fullName evidence="3">Two-component system response regulator NarL</fullName>
    </submittedName>
</protein>
<dbReference type="InterPro" id="IPR000792">
    <property type="entry name" value="Tscrpt_reg_LuxR_C"/>
</dbReference>
<keyword evidence="1" id="KW-0597">Phosphoprotein</keyword>
<dbReference type="GO" id="GO:0000160">
    <property type="term" value="P:phosphorelay signal transduction system"/>
    <property type="evidence" value="ECO:0007669"/>
    <property type="project" value="InterPro"/>
</dbReference>
<evidence type="ECO:0000256" key="1">
    <source>
        <dbReference type="ARBA" id="ARBA00022553"/>
    </source>
</evidence>
<evidence type="ECO:0000313" key="3">
    <source>
        <dbReference type="EMBL" id="MTU43438.1"/>
    </source>
</evidence>
<organism evidence="3 4">
    <name type="scientific">Parasutterella excrementihominis</name>
    <dbReference type="NCBI Taxonomy" id="487175"/>
    <lineage>
        <taxon>Bacteria</taxon>
        <taxon>Pseudomonadati</taxon>
        <taxon>Pseudomonadota</taxon>
        <taxon>Betaproteobacteria</taxon>
        <taxon>Burkholderiales</taxon>
        <taxon>Sutterellaceae</taxon>
        <taxon>Parasutterella</taxon>
    </lineage>
</organism>
<gene>
    <name evidence="3" type="primary">narL</name>
    <name evidence="3" type="ORF">GMD42_07345</name>
</gene>
<dbReference type="InterPro" id="IPR058245">
    <property type="entry name" value="NreC/VraR/RcsB-like_REC"/>
</dbReference>
<dbReference type="SMART" id="SM00448">
    <property type="entry name" value="REC"/>
    <property type="match status" value="1"/>
</dbReference>
<dbReference type="PROSITE" id="PS50043">
    <property type="entry name" value="HTH_LUXR_2"/>
    <property type="match status" value="1"/>
</dbReference>
<dbReference type="Proteomes" id="UP000462362">
    <property type="component" value="Unassembled WGS sequence"/>
</dbReference>
<dbReference type="Gene3D" id="3.40.50.2300">
    <property type="match status" value="1"/>
</dbReference>
<dbReference type="PANTHER" id="PTHR43214">
    <property type="entry name" value="TWO-COMPONENT RESPONSE REGULATOR"/>
    <property type="match status" value="1"/>
</dbReference>
<dbReference type="RefSeq" id="WP_155168229.1">
    <property type="nucleotide sequence ID" value="NZ_WNCA01000015.1"/>
</dbReference>
<dbReference type="Pfam" id="PF00072">
    <property type="entry name" value="Response_reg"/>
    <property type="match status" value="1"/>
</dbReference>
<dbReference type="SUPFAM" id="SSF52172">
    <property type="entry name" value="CheY-like"/>
    <property type="match status" value="1"/>
</dbReference>
<dbReference type="Pfam" id="PF00196">
    <property type="entry name" value="GerE"/>
    <property type="match status" value="1"/>
</dbReference>
<reference evidence="3 4" key="1">
    <citation type="journal article" date="2019" name="Nat. Med.">
        <title>A library of human gut bacterial isolates paired with longitudinal multiomics data enables mechanistic microbiome research.</title>
        <authorList>
            <person name="Poyet M."/>
            <person name="Groussin M."/>
            <person name="Gibbons S.M."/>
            <person name="Avila-Pacheco J."/>
            <person name="Jiang X."/>
            <person name="Kearney S.M."/>
            <person name="Perrotta A.R."/>
            <person name="Berdy B."/>
            <person name="Zhao S."/>
            <person name="Lieberman T.D."/>
            <person name="Swanson P.K."/>
            <person name="Smith M."/>
            <person name="Roesemann S."/>
            <person name="Alexander J.E."/>
            <person name="Rich S.A."/>
            <person name="Livny J."/>
            <person name="Vlamakis H."/>
            <person name="Clish C."/>
            <person name="Bullock K."/>
            <person name="Deik A."/>
            <person name="Scott J."/>
            <person name="Pierce K.A."/>
            <person name="Xavier R.J."/>
            <person name="Alm E.J."/>
        </authorList>
    </citation>
    <scope>NUCLEOTIDE SEQUENCE [LARGE SCALE GENOMIC DNA]</scope>
    <source>
        <strain evidence="3 4">BIOML-A2</strain>
    </source>
</reference>
<dbReference type="InterPro" id="IPR039420">
    <property type="entry name" value="WalR-like"/>
</dbReference>
<dbReference type="NCBIfam" id="NF007935">
    <property type="entry name" value="PRK10651.1"/>
    <property type="match status" value="1"/>
</dbReference>
<dbReference type="PANTHER" id="PTHR43214:SF38">
    <property type="entry name" value="NITRATE_NITRITE RESPONSE REGULATOR PROTEIN NARL"/>
    <property type="match status" value="1"/>
</dbReference>
<dbReference type="SMART" id="SM00421">
    <property type="entry name" value="HTH_LUXR"/>
    <property type="match status" value="1"/>
</dbReference>
<dbReference type="GO" id="GO:0006355">
    <property type="term" value="P:regulation of DNA-templated transcription"/>
    <property type="evidence" value="ECO:0007669"/>
    <property type="project" value="InterPro"/>
</dbReference>
<dbReference type="CDD" id="cd06170">
    <property type="entry name" value="LuxR_C_like"/>
    <property type="match status" value="1"/>
</dbReference>
<name>A0A6I3S4G9_9BURK</name>
<dbReference type="PROSITE" id="PS50110">
    <property type="entry name" value="RESPONSE_REGULATORY"/>
    <property type="match status" value="1"/>
</dbReference>
<comment type="caution">
    <text evidence="3">The sequence shown here is derived from an EMBL/GenBank/DDBJ whole genome shotgun (WGS) entry which is preliminary data.</text>
</comment>
<dbReference type="PROSITE" id="PS00622">
    <property type="entry name" value="HTH_LUXR_1"/>
    <property type="match status" value="1"/>
</dbReference>
<dbReference type="GO" id="GO:0003677">
    <property type="term" value="F:DNA binding"/>
    <property type="evidence" value="ECO:0007669"/>
    <property type="project" value="UniProtKB-KW"/>
</dbReference>
<dbReference type="SUPFAM" id="SSF46894">
    <property type="entry name" value="C-terminal effector domain of the bipartite response regulators"/>
    <property type="match status" value="1"/>
</dbReference>
<evidence type="ECO:0000256" key="2">
    <source>
        <dbReference type="ARBA" id="ARBA00023125"/>
    </source>
</evidence>
<proteinExistence type="predicted"/>
<dbReference type="InterPro" id="IPR016032">
    <property type="entry name" value="Sig_transdc_resp-reg_C-effctor"/>
</dbReference>
<dbReference type="EMBL" id="WNCL01000018">
    <property type="protein sequence ID" value="MTU43438.1"/>
    <property type="molecule type" value="Genomic_DNA"/>
</dbReference>
<dbReference type="PRINTS" id="PR00038">
    <property type="entry name" value="HTHLUXR"/>
</dbReference>
<dbReference type="InterPro" id="IPR001789">
    <property type="entry name" value="Sig_transdc_resp-reg_receiver"/>
</dbReference>
<dbReference type="InterPro" id="IPR011006">
    <property type="entry name" value="CheY-like_superfamily"/>
</dbReference>
<accession>A0A6I3S4G9</accession>
<keyword evidence="2" id="KW-0238">DNA-binding</keyword>
<sequence>MASEHDIIVVDDHPLFRRGVIQLLKMDPSFNVVAEAGDFEAAMVAVRERDPDIVLLDLNMKHTSGVEILTAIKTFDPSIRVIMLTVSDSPSDLLQCFQNGADGYLLKDQEPEQILEDIQKAAKGQTVLSASMNQALAECLREESFSKERRVSELTEREKSVLKLIAQGKTNKEIGKALEISDGTVKVHVKHVLHKPSFRSRVEAAVWAKEQKNL</sequence>
<dbReference type="CDD" id="cd17535">
    <property type="entry name" value="REC_NarL-like"/>
    <property type="match status" value="1"/>
</dbReference>